<evidence type="ECO:0000256" key="4">
    <source>
        <dbReference type="ARBA" id="ARBA00022825"/>
    </source>
</evidence>
<feature type="signal peptide" evidence="7">
    <location>
        <begin position="1"/>
        <end position="22"/>
    </location>
</feature>
<evidence type="ECO:0000256" key="1">
    <source>
        <dbReference type="ARBA" id="ARBA00005228"/>
    </source>
</evidence>
<dbReference type="InterPro" id="IPR002470">
    <property type="entry name" value="Peptidase_S9A"/>
</dbReference>
<keyword evidence="7" id="KW-0732">Signal</keyword>
<evidence type="ECO:0000256" key="5">
    <source>
        <dbReference type="ARBA" id="ARBA00060121"/>
    </source>
</evidence>
<comment type="similarity">
    <text evidence="1">Belongs to the peptidase S9A family.</text>
</comment>
<dbReference type="KEGG" id="fpf:DCC35_05775"/>
<dbReference type="InterPro" id="IPR029058">
    <property type="entry name" value="AB_hydrolase_fold"/>
</dbReference>
<keyword evidence="3 10" id="KW-0378">Hydrolase</keyword>
<dbReference type="Gene3D" id="2.130.10.120">
    <property type="entry name" value="Prolyl oligopeptidase, N-terminal domain"/>
    <property type="match status" value="1"/>
</dbReference>
<comment type="function">
    <text evidence="5">Cleaves peptide bonds on the C-terminal side of prolyl residues within peptides that are up to approximately 30 amino acids long. Has an absolute requirement for an X-Pro bond in the trans configuration immediately preceding the Pro-Y scissible bond.</text>
</comment>
<dbReference type="SUPFAM" id="SSF50993">
    <property type="entry name" value="Peptidase/esterase 'gauge' domain"/>
    <property type="match status" value="1"/>
</dbReference>
<evidence type="ECO:0000259" key="8">
    <source>
        <dbReference type="Pfam" id="PF00326"/>
    </source>
</evidence>
<keyword evidence="4" id="KW-0720">Serine protease</keyword>
<reference evidence="10 11" key="1">
    <citation type="submission" date="2018-04" db="EMBL/GenBank/DDBJ databases">
        <title>Complete genome uncultured novel isolate.</title>
        <authorList>
            <person name="Merlino G."/>
        </authorList>
    </citation>
    <scope>NUCLEOTIDE SEQUENCE [LARGE SCALE GENOMIC DNA]</scope>
    <source>
        <strain evidence="11">R1DC9</strain>
    </source>
</reference>
<gene>
    <name evidence="10" type="ORF">DCC35_05775</name>
</gene>
<evidence type="ECO:0000256" key="2">
    <source>
        <dbReference type="ARBA" id="ARBA00022670"/>
    </source>
</evidence>
<proteinExistence type="inferred from homology"/>
<dbReference type="InterPro" id="IPR051543">
    <property type="entry name" value="Serine_Peptidase_S9A"/>
</dbReference>
<organism evidence="10 11">
    <name type="scientific">Mangrovivirga cuniculi</name>
    <dbReference type="NCBI Taxonomy" id="2715131"/>
    <lineage>
        <taxon>Bacteria</taxon>
        <taxon>Pseudomonadati</taxon>
        <taxon>Bacteroidota</taxon>
        <taxon>Cytophagia</taxon>
        <taxon>Cytophagales</taxon>
        <taxon>Mangrovivirgaceae</taxon>
        <taxon>Mangrovivirga</taxon>
    </lineage>
</organism>
<dbReference type="InterPro" id="IPR023302">
    <property type="entry name" value="Pept_S9A_N"/>
</dbReference>
<evidence type="ECO:0000256" key="3">
    <source>
        <dbReference type="ARBA" id="ARBA00022801"/>
    </source>
</evidence>
<dbReference type="FunFam" id="3.40.50.1820:FF:000005">
    <property type="entry name" value="Prolyl endopeptidase"/>
    <property type="match status" value="1"/>
</dbReference>
<dbReference type="PANTHER" id="PTHR11757:SF19">
    <property type="entry name" value="PROLYL ENDOPEPTIDASE-LIKE"/>
    <property type="match status" value="1"/>
</dbReference>
<feature type="chain" id="PRO_5020816039" description="Proline-specific endopeptidase" evidence="7">
    <location>
        <begin position="23"/>
        <end position="710"/>
    </location>
</feature>
<keyword evidence="2" id="KW-0645">Protease</keyword>
<dbReference type="EMBL" id="CP028923">
    <property type="protein sequence ID" value="QCK14288.1"/>
    <property type="molecule type" value="Genomic_DNA"/>
</dbReference>
<evidence type="ECO:0000256" key="6">
    <source>
        <dbReference type="ARBA" id="ARBA00081187"/>
    </source>
</evidence>
<sequence>MKIISYSLSLAFLIVLLQIATGCNNKENSEKEMSAPKAEKKDTTLTIHGHSRVDPYYWLRDRENPEVIAYLESENEYTDNLLAHTNELQDSLFEEMKGRIKERDQSAPIKSNGYWYYSRYEENKEYPIYCRKKETLESEEEIILDANKMAEGHEYFNVAGLEVSPNNKLLAFGADTVSRRLYTLYIKNLETGELLPVTVANTSPGYAWADDNENIFYTSKNTETLLSEKVYRHNINEQNDELVYEEKDQSFYIGVYREKTGEYIIIWNSSTTTSDYHLLKSNNPEGEFKQFTKRTPGHEYNIFPDQDKFWIISNKDALNFKLMSTSQIGSDIDQWNTEVSHRKDVLLENMEVFEDHLVFEERYNGLTHLKVRNKKTKKEYEIKFDENAYITGIGSNDVYDTDVLRFYYSSLTTPFSHFDYNVETNERTLIKQQEVVGEYSKENYETERISIKSRDGVEIPVSLVYKKGYKKNGNGPLLLYGYGSYGNTIDPYFGSARLSLLDRGFCFAIAHVRGSQLKGREWYEEGKMFKKQNTFNDFVDVAKGLIEEKYTSPEHLYAMGGSAGGLLMGTVINQAPELFNGVVAAVPFVDVVTTMLDESIPLTTNEFDEWGNPKNKDSYEYMLSYSPYDQVKRQDYPNLLVTTGLHDSQVQYWEPAKWVAKLRDYKTDKNLLLLKTNMEAGHGGASGRFESLKETALEYAFLLDLENKSL</sequence>
<evidence type="ECO:0000313" key="11">
    <source>
        <dbReference type="Proteomes" id="UP000298616"/>
    </source>
</evidence>
<dbReference type="RefSeq" id="WP_137089877.1">
    <property type="nucleotide sequence ID" value="NZ_CP028923.1"/>
</dbReference>
<accession>A0A4D7K4D7</accession>
<evidence type="ECO:0000313" key="10">
    <source>
        <dbReference type="EMBL" id="QCK14288.1"/>
    </source>
</evidence>
<dbReference type="InterPro" id="IPR001375">
    <property type="entry name" value="Peptidase_S9_cat"/>
</dbReference>
<dbReference type="AlphaFoldDB" id="A0A4D7K4D7"/>
<keyword evidence="11" id="KW-1185">Reference proteome</keyword>
<dbReference type="OrthoDB" id="9801421at2"/>
<evidence type="ECO:0000259" key="9">
    <source>
        <dbReference type="Pfam" id="PF02897"/>
    </source>
</evidence>
<dbReference type="PANTHER" id="PTHR11757">
    <property type="entry name" value="PROTEASE FAMILY S9A OLIGOPEPTIDASE"/>
    <property type="match status" value="1"/>
</dbReference>
<feature type="domain" description="Peptidase S9 prolyl oligopeptidase catalytic" evidence="8">
    <location>
        <begin position="496"/>
        <end position="704"/>
    </location>
</feature>
<evidence type="ECO:0000256" key="7">
    <source>
        <dbReference type="SAM" id="SignalP"/>
    </source>
</evidence>
<dbReference type="Pfam" id="PF00326">
    <property type="entry name" value="Peptidase_S9"/>
    <property type="match status" value="1"/>
</dbReference>
<dbReference type="GO" id="GO:0004252">
    <property type="term" value="F:serine-type endopeptidase activity"/>
    <property type="evidence" value="ECO:0007669"/>
    <property type="project" value="InterPro"/>
</dbReference>
<dbReference type="PROSITE" id="PS51257">
    <property type="entry name" value="PROKAR_LIPOPROTEIN"/>
    <property type="match status" value="1"/>
</dbReference>
<name>A0A4D7K4D7_9BACT</name>
<dbReference type="Proteomes" id="UP000298616">
    <property type="component" value="Chromosome"/>
</dbReference>
<feature type="domain" description="Peptidase S9A N-terminal" evidence="9">
    <location>
        <begin position="36"/>
        <end position="433"/>
    </location>
</feature>
<dbReference type="Gene3D" id="3.40.50.1820">
    <property type="entry name" value="alpha/beta hydrolase"/>
    <property type="match status" value="1"/>
</dbReference>
<dbReference type="GO" id="GO:0006508">
    <property type="term" value="P:proteolysis"/>
    <property type="evidence" value="ECO:0007669"/>
    <property type="project" value="UniProtKB-KW"/>
</dbReference>
<dbReference type="PRINTS" id="PR00862">
    <property type="entry name" value="PROLIGOPTASE"/>
</dbReference>
<dbReference type="Pfam" id="PF02897">
    <property type="entry name" value="Peptidase_S9_N"/>
    <property type="match status" value="1"/>
</dbReference>
<protein>
    <recommendedName>
        <fullName evidence="6">Proline-specific endopeptidase</fullName>
    </recommendedName>
</protein>
<dbReference type="SUPFAM" id="SSF53474">
    <property type="entry name" value="alpha/beta-Hydrolases"/>
    <property type="match status" value="1"/>
</dbReference>